<feature type="signal peptide" evidence="5">
    <location>
        <begin position="1"/>
        <end position="22"/>
    </location>
</feature>
<keyword evidence="8" id="KW-1185">Reference proteome</keyword>
<dbReference type="SUPFAM" id="SSF50998">
    <property type="entry name" value="Quinoprotein alcohol dehydrogenase-like"/>
    <property type="match status" value="1"/>
</dbReference>
<evidence type="ECO:0000313" key="8">
    <source>
        <dbReference type="Proteomes" id="UP000198854"/>
    </source>
</evidence>
<dbReference type="GO" id="GO:0043565">
    <property type="term" value="F:sequence-specific DNA binding"/>
    <property type="evidence" value="ECO:0007669"/>
    <property type="project" value="InterPro"/>
</dbReference>
<dbReference type="InterPro" id="IPR011110">
    <property type="entry name" value="Reg_prop"/>
</dbReference>
<evidence type="ECO:0000256" key="4">
    <source>
        <dbReference type="SAM" id="Phobius"/>
    </source>
</evidence>
<dbReference type="SUPFAM" id="SSF46689">
    <property type="entry name" value="Homeodomain-like"/>
    <property type="match status" value="1"/>
</dbReference>
<dbReference type="InterPro" id="IPR020449">
    <property type="entry name" value="Tscrpt_reg_AraC-type_HTH"/>
</dbReference>
<dbReference type="PROSITE" id="PS00041">
    <property type="entry name" value="HTH_ARAC_FAMILY_1"/>
    <property type="match status" value="1"/>
</dbReference>
<dbReference type="PRINTS" id="PR00032">
    <property type="entry name" value="HTHARAC"/>
</dbReference>
<dbReference type="AlphaFoldDB" id="A0A1G8EMX8"/>
<keyword evidence="3" id="KW-0804">Transcription</keyword>
<dbReference type="Gene3D" id="3.30.565.10">
    <property type="entry name" value="Histidine kinase-like ATPase, C-terminal domain"/>
    <property type="match status" value="1"/>
</dbReference>
<dbReference type="InterPro" id="IPR009057">
    <property type="entry name" value="Homeodomain-like_sf"/>
</dbReference>
<gene>
    <name evidence="7" type="ORF">SAMN04488136_12571</name>
</gene>
<reference evidence="7 8" key="1">
    <citation type="submission" date="2016-10" db="EMBL/GenBank/DDBJ databases">
        <authorList>
            <person name="de Groot N.N."/>
        </authorList>
    </citation>
    <scope>NUCLEOTIDE SEQUENCE [LARGE SCALE GENOMIC DNA]</scope>
    <source>
        <strain evidence="7 8">CGMCC 1.10228</strain>
    </source>
</reference>
<dbReference type="OrthoDB" id="9803764at2"/>
<evidence type="ECO:0000313" key="7">
    <source>
        <dbReference type="EMBL" id="SDH71221.1"/>
    </source>
</evidence>
<keyword evidence="4" id="KW-1133">Transmembrane helix</keyword>
<dbReference type="RefSeq" id="WP_093277198.1">
    <property type="nucleotide sequence ID" value="NZ_FNDD01000025.1"/>
</dbReference>
<sequence length="1109" mass="125552">MFQIVLLLCGALLTGTSAASQAVFYPLPTQASGNILVGNQLYPSQDGGLWIQDMQHRVKFFDGVEVLPKVGSALNYSLAQLTYHQSAFWSFAGNEVYRLQPAQERERVFGLTPGSDINQIGASQGYIWVTDQDGFYAYQINSGKLTRFALTRLYQYSQLASIKIQAAQFIDSRWVVATNAGVYLSAQNGFSHIDASNKDNVSLLHYSTKRRELLIGSDDGALLVNVDDPTYQPVTLLAHGNISALAETQDSYWIGTDNGLYIQHFFPNSQEYINGLGTEPFELQGQSIHALLADSRGGVWVSTENGIQYYSPYSAQFERRPQPIDDVNKQRLQIRNLHLTQAQNGYWLHAQGGLYRLADNNQTDAERVYLGSVLDFVEINQSLWIATPKGIVVINAQSGKPESKDLPRFMTTESVSQLEFNAKRQQLWGISQGELWRYDLRSGELKRFSNHWLNSSTMPQSHWHLFAMQSGTLLLSTGSHLYVIDGEAVHLVSHAQHAGRIFDFIEVEPNVVWGSSAYGVFAYDIKQRLFRNLPLPAEGVSPKCLVRNQDGIWLTSSAGLSRYQNDGSIVDHYSPPFGVLYNEFLPSSCTSLANNKHGLLLGSKYGLVSVNSYSLTTNLLPSEKIIVSQVRVNQALHSVGGKTGLPIELEYDDVLSVRFGGIPMFSKPKFEYRFNDEQPWRPVVSQQLTLSHLEVGEYELMVRQQMPNNLTIYAMNMAFTVAKPWYLGRYAITIYVVCLMFGAALLLWWRSRLSKRNHRFLQAQVGLKTEQLRHQGRVLIANNHQLRKQLQLRRLVFSHVLDGMKKRLHRQVLSASSLKDQQYLVEQIYAELDLLENVRSDKTGSQAVFDLEVVVESALEVWREEFERRDVSVSLEKPSPQAALIEVFEFNLDEVLSALFNNLLRRSYRKQHISLNVELREQRVVLVCCDQGKALVEADLSITDWSAVKKQVTQSGGQLAIFSSSERNLVELSWSSHHVFDEFDVNESGELPLDDSGSQLQFEPWLQKLEQLVQEQFSDPEFGTTSAAKLMFVSERSLQRRFKQLTGRTFKDYLNEVRLEHACRQLLEGDKVSDVAFACGFNDPSYFSQRFKAQFGASPTQFIESQEVL</sequence>
<feature type="chain" id="PRO_5011747103" evidence="5">
    <location>
        <begin position="23"/>
        <end position="1109"/>
    </location>
</feature>
<dbReference type="InterPro" id="IPR011047">
    <property type="entry name" value="Quinoprotein_ADH-like_sf"/>
</dbReference>
<dbReference type="Gene3D" id="1.10.10.60">
    <property type="entry name" value="Homeodomain-like"/>
    <property type="match status" value="2"/>
</dbReference>
<accession>A0A1G8EMX8</accession>
<name>A0A1G8EMX8_9VIBR</name>
<evidence type="ECO:0000256" key="1">
    <source>
        <dbReference type="ARBA" id="ARBA00023015"/>
    </source>
</evidence>
<organism evidence="7 8">
    <name type="scientific">Vibrio xiamenensis</name>
    <dbReference type="NCBI Taxonomy" id="861298"/>
    <lineage>
        <taxon>Bacteria</taxon>
        <taxon>Pseudomonadati</taxon>
        <taxon>Pseudomonadota</taxon>
        <taxon>Gammaproteobacteria</taxon>
        <taxon>Vibrionales</taxon>
        <taxon>Vibrionaceae</taxon>
        <taxon>Vibrio</taxon>
    </lineage>
</organism>
<dbReference type="Pfam" id="PF07494">
    <property type="entry name" value="Reg_prop"/>
    <property type="match status" value="1"/>
</dbReference>
<keyword evidence="4" id="KW-0472">Membrane</keyword>
<evidence type="ECO:0000256" key="2">
    <source>
        <dbReference type="ARBA" id="ARBA00023125"/>
    </source>
</evidence>
<protein>
    <submittedName>
        <fullName evidence="7">Ligand-binding sensor domain-containing protein</fullName>
    </submittedName>
</protein>
<dbReference type="GO" id="GO:0003700">
    <property type="term" value="F:DNA-binding transcription factor activity"/>
    <property type="evidence" value="ECO:0007669"/>
    <property type="project" value="InterPro"/>
</dbReference>
<dbReference type="Proteomes" id="UP000198854">
    <property type="component" value="Unassembled WGS sequence"/>
</dbReference>
<evidence type="ECO:0000259" key="6">
    <source>
        <dbReference type="PROSITE" id="PS01124"/>
    </source>
</evidence>
<dbReference type="InterPro" id="IPR015943">
    <property type="entry name" value="WD40/YVTN_repeat-like_dom_sf"/>
</dbReference>
<feature type="transmembrane region" description="Helical" evidence="4">
    <location>
        <begin position="725"/>
        <end position="749"/>
    </location>
</feature>
<dbReference type="PANTHER" id="PTHR43280:SF28">
    <property type="entry name" value="HTH-TYPE TRANSCRIPTIONAL ACTIVATOR RHAS"/>
    <property type="match status" value="1"/>
</dbReference>
<dbReference type="PROSITE" id="PS01124">
    <property type="entry name" value="HTH_ARAC_FAMILY_2"/>
    <property type="match status" value="1"/>
</dbReference>
<dbReference type="SUPFAM" id="SSF55874">
    <property type="entry name" value="ATPase domain of HSP90 chaperone/DNA topoisomerase II/histidine kinase"/>
    <property type="match status" value="1"/>
</dbReference>
<evidence type="ECO:0000256" key="5">
    <source>
        <dbReference type="SAM" id="SignalP"/>
    </source>
</evidence>
<keyword evidence="5" id="KW-0732">Signal</keyword>
<evidence type="ECO:0000256" key="3">
    <source>
        <dbReference type="ARBA" id="ARBA00023163"/>
    </source>
</evidence>
<keyword evidence="4" id="KW-0812">Transmembrane</keyword>
<dbReference type="STRING" id="861298.SAMN04488136_12571"/>
<dbReference type="Pfam" id="PF12833">
    <property type="entry name" value="HTH_18"/>
    <property type="match status" value="1"/>
</dbReference>
<dbReference type="Gene3D" id="2.130.10.10">
    <property type="entry name" value="YVTN repeat-like/Quinoprotein amine dehydrogenase"/>
    <property type="match status" value="2"/>
</dbReference>
<dbReference type="InterPro" id="IPR018060">
    <property type="entry name" value="HTH_AraC"/>
</dbReference>
<dbReference type="InterPro" id="IPR036890">
    <property type="entry name" value="HATPase_C_sf"/>
</dbReference>
<feature type="domain" description="HTH araC/xylS-type" evidence="6">
    <location>
        <begin position="1007"/>
        <end position="1105"/>
    </location>
</feature>
<keyword evidence="1" id="KW-0805">Transcription regulation</keyword>
<dbReference type="EMBL" id="FNDD01000025">
    <property type="protein sequence ID" value="SDH71221.1"/>
    <property type="molecule type" value="Genomic_DNA"/>
</dbReference>
<dbReference type="InterPro" id="IPR018062">
    <property type="entry name" value="HTH_AraC-typ_CS"/>
</dbReference>
<proteinExistence type="predicted"/>
<dbReference type="PANTHER" id="PTHR43280">
    <property type="entry name" value="ARAC-FAMILY TRANSCRIPTIONAL REGULATOR"/>
    <property type="match status" value="1"/>
</dbReference>
<keyword evidence="2" id="KW-0238">DNA-binding</keyword>
<dbReference type="SMART" id="SM00342">
    <property type="entry name" value="HTH_ARAC"/>
    <property type="match status" value="1"/>
</dbReference>